<dbReference type="Proteomes" id="UP001219349">
    <property type="component" value="Chromosome"/>
</dbReference>
<gene>
    <name evidence="1" type="ORF">JHX87_12690</name>
</gene>
<protein>
    <submittedName>
        <fullName evidence="1">Uncharacterized protein</fullName>
    </submittedName>
</protein>
<proteinExistence type="predicted"/>
<keyword evidence="2" id="KW-1185">Reference proteome</keyword>
<reference evidence="1 2" key="1">
    <citation type="submission" date="2021-01" db="EMBL/GenBank/DDBJ databases">
        <title>Biogeographic distribution of Paracoccus.</title>
        <authorList>
            <person name="Hollensteiner J."/>
            <person name="Leineberger J."/>
            <person name="Brinkhoff T."/>
            <person name="Daniel R."/>
        </authorList>
    </citation>
    <scope>NUCLEOTIDE SEQUENCE [LARGE SCALE GENOMIC DNA]</scope>
    <source>
        <strain evidence="1 2">KCTC 22803</strain>
    </source>
</reference>
<name>A0ABY7SHC8_9RHOB</name>
<dbReference type="EMBL" id="CP067136">
    <property type="protein sequence ID" value="WCR06348.1"/>
    <property type="molecule type" value="Genomic_DNA"/>
</dbReference>
<evidence type="ECO:0000313" key="1">
    <source>
        <dbReference type="EMBL" id="WCR06348.1"/>
    </source>
</evidence>
<sequence length="142" mass="16019">MLQVLPKSDALANFKGLDGERNTACVTEPNEIIIEMQMDAPLTIAKRDARRLISDIMDVPASEKQIQDVVFELALILNPAWVTVCWQLRHDDAAAARLRTYRYFPRGSANLGRAERFVLRAHLSNAHSVRPQQAVRPRALLC</sequence>
<dbReference type="RefSeq" id="WP_271884059.1">
    <property type="nucleotide sequence ID" value="NZ_CP067136.1"/>
</dbReference>
<evidence type="ECO:0000313" key="2">
    <source>
        <dbReference type="Proteomes" id="UP001219349"/>
    </source>
</evidence>
<accession>A0ABY7SHC8</accession>
<organism evidence="1 2">
    <name type="scientific">Paracoccus fistulariae</name>
    <dbReference type="NCBI Taxonomy" id="658446"/>
    <lineage>
        <taxon>Bacteria</taxon>
        <taxon>Pseudomonadati</taxon>
        <taxon>Pseudomonadota</taxon>
        <taxon>Alphaproteobacteria</taxon>
        <taxon>Rhodobacterales</taxon>
        <taxon>Paracoccaceae</taxon>
        <taxon>Paracoccus</taxon>
    </lineage>
</organism>